<proteinExistence type="predicted"/>
<organismHost>
    <name type="scientific">Streptomyces coelicolor</name>
    <dbReference type="NCBI Taxonomy" id="1902"/>
</organismHost>
<sequence length="108" mass="12091">MRSGVLLSPVGTTLRRRCVVLSVRQWARTVLPAWVGTCHHSSTSTTSSRLHWAAKTLKATCKRCASDAIRRRRQWTSASVRSEGAGRLRSWRRVPSAIPAPARKTRAR</sequence>
<reference evidence="2" key="2">
    <citation type="journal article" date="1996" name="Microbiology">
        <title>Gene expression in the cos region of the Streptomyces temperate actinophage phi C31.</title>
        <authorList>
            <person name="Howe C.W."/>
            <person name="Smith C.M."/>
        </authorList>
    </citation>
    <scope>NUCLEOTIDE SEQUENCE</scope>
    <source>
        <strain evidence="2">Norwich stock</strain>
    </source>
</reference>
<accession>Q37835</accession>
<evidence type="ECO:0000256" key="1">
    <source>
        <dbReference type="SAM" id="MobiDB-lite"/>
    </source>
</evidence>
<dbReference type="EMBL" id="X91149">
    <property type="protein sequence ID" value="CAA62588.1"/>
    <property type="molecule type" value="Genomic_DNA"/>
</dbReference>
<name>Q37835_BPPHC</name>
<reference evidence="2" key="1">
    <citation type="submission" date="1995-08" db="EMBL/GenBank/DDBJ databases">
        <authorList>
            <person name="Smith M.C.M."/>
        </authorList>
    </citation>
    <scope>NUCLEOTIDE SEQUENCE</scope>
    <source>
        <strain evidence="2">Norwich stock</strain>
    </source>
</reference>
<evidence type="ECO:0000313" key="2">
    <source>
        <dbReference type="EMBL" id="CAA62588.1"/>
    </source>
</evidence>
<protein>
    <submittedName>
        <fullName evidence="2">ORF2a protein</fullName>
    </submittedName>
</protein>
<gene>
    <name evidence="2" type="primary">ORF2a</name>
</gene>
<feature type="region of interest" description="Disordered" evidence="1">
    <location>
        <begin position="76"/>
        <end position="108"/>
    </location>
</feature>
<organism evidence="2">
    <name type="scientific">Streptomyces phage phiC31</name>
    <name type="common">Bacteriophage phi-C31</name>
    <dbReference type="NCBI Taxonomy" id="10719"/>
    <lineage>
        <taxon>Viruses</taxon>
        <taxon>Duplodnaviria</taxon>
        <taxon>Heunggongvirae</taxon>
        <taxon>Uroviricota</taxon>
        <taxon>Caudoviricetes</taxon>
        <taxon>Colingsworthviridae</taxon>
        <taxon>Lomovskayavirus</taxon>
    </lineage>
</organism>